<dbReference type="PROSITE" id="PS50004">
    <property type="entry name" value="C2"/>
    <property type="match status" value="1"/>
</dbReference>
<dbReference type="GO" id="GO:0008429">
    <property type="term" value="F:phosphatidylethanolamine binding"/>
    <property type="evidence" value="ECO:0007669"/>
    <property type="project" value="TreeGrafter"/>
</dbReference>
<name>A0A7R9BZT6_9CRUS</name>
<feature type="domain" description="C2" evidence="3">
    <location>
        <begin position="155"/>
        <end position="229"/>
    </location>
</feature>
<dbReference type="Pfam" id="PF17047">
    <property type="entry name" value="SMP_LBD"/>
    <property type="match status" value="2"/>
</dbReference>
<protein>
    <recommendedName>
        <fullName evidence="3">C2 domain-containing protein</fullName>
    </recommendedName>
</protein>
<proteinExistence type="predicted"/>
<dbReference type="PANTHER" id="PTHR45761:SF1">
    <property type="entry name" value="EXTENDED SYNAPTOTAGMIN-LIKE PROTEIN 2, ISOFORM C"/>
    <property type="match status" value="1"/>
</dbReference>
<sequence>MLATTDEKEIISKVWKELPAWVFFADMERAEWLNRVIRRLWPFIGHFVKKLLEKQIEPQVAETLKFYKINSFRYAGDCEFEAVASGMAFGITDVQLKGMMRVVLQPLLRDMPIVGGVQAFFLQPPSLDFNMTNIANVLEMPGIKDYIRETVLQQINAMIVVPNKYVFSLSDQGALRVLILEAKELERKDIGLLKKGKSDPYAKISIGGFSEKTHILEDTLAPVWNYCCE</sequence>
<dbReference type="GO" id="GO:0031210">
    <property type="term" value="F:phosphatidylcholine binding"/>
    <property type="evidence" value="ECO:0007669"/>
    <property type="project" value="TreeGrafter"/>
</dbReference>
<dbReference type="InterPro" id="IPR000008">
    <property type="entry name" value="C2_dom"/>
</dbReference>
<dbReference type="OrthoDB" id="1029639at2759"/>
<reference evidence="4" key="1">
    <citation type="submission" date="2020-11" db="EMBL/GenBank/DDBJ databases">
        <authorList>
            <person name="Tran Van P."/>
        </authorList>
    </citation>
    <scope>NUCLEOTIDE SEQUENCE</scope>
</reference>
<dbReference type="AlphaFoldDB" id="A0A7R9BZT6"/>
<dbReference type="CDD" id="cd21670">
    <property type="entry name" value="SMP_ESyt"/>
    <property type="match status" value="1"/>
</dbReference>
<evidence type="ECO:0000313" key="5">
    <source>
        <dbReference type="Proteomes" id="UP000678499"/>
    </source>
</evidence>
<dbReference type="GO" id="GO:0005789">
    <property type="term" value="C:endoplasmic reticulum membrane"/>
    <property type="evidence" value="ECO:0007669"/>
    <property type="project" value="TreeGrafter"/>
</dbReference>
<dbReference type="GO" id="GO:0035091">
    <property type="term" value="F:phosphatidylinositol binding"/>
    <property type="evidence" value="ECO:0007669"/>
    <property type="project" value="TreeGrafter"/>
</dbReference>
<dbReference type="InterPro" id="IPR035892">
    <property type="entry name" value="C2_domain_sf"/>
</dbReference>
<dbReference type="GO" id="GO:0005509">
    <property type="term" value="F:calcium ion binding"/>
    <property type="evidence" value="ECO:0007669"/>
    <property type="project" value="TreeGrafter"/>
</dbReference>
<feature type="non-terminal residue" evidence="4">
    <location>
        <position position="229"/>
    </location>
</feature>
<dbReference type="PANTHER" id="PTHR45761">
    <property type="entry name" value="EXTENDED SYNAPTOTAGMIN-LIKE PROTEIN 2, ISOFORM C"/>
    <property type="match status" value="1"/>
</dbReference>
<dbReference type="Proteomes" id="UP000678499">
    <property type="component" value="Unassembled WGS sequence"/>
</dbReference>
<organism evidence="4">
    <name type="scientific">Notodromas monacha</name>
    <dbReference type="NCBI Taxonomy" id="399045"/>
    <lineage>
        <taxon>Eukaryota</taxon>
        <taxon>Metazoa</taxon>
        <taxon>Ecdysozoa</taxon>
        <taxon>Arthropoda</taxon>
        <taxon>Crustacea</taxon>
        <taxon>Oligostraca</taxon>
        <taxon>Ostracoda</taxon>
        <taxon>Podocopa</taxon>
        <taxon>Podocopida</taxon>
        <taxon>Cypridocopina</taxon>
        <taxon>Cypridoidea</taxon>
        <taxon>Cyprididae</taxon>
        <taxon>Notodromas</taxon>
    </lineage>
</organism>
<dbReference type="GO" id="GO:0005544">
    <property type="term" value="F:calcium-dependent phospholipid binding"/>
    <property type="evidence" value="ECO:0007669"/>
    <property type="project" value="TreeGrafter"/>
</dbReference>
<dbReference type="SUPFAM" id="SSF49562">
    <property type="entry name" value="C2 domain (Calcium/lipid-binding domain, CaLB)"/>
    <property type="match status" value="1"/>
</dbReference>
<keyword evidence="5" id="KW-1185">Reference proteome</keyword>
<dbReference type="Gene3D" id="2.60.40.150">
    <property type="entry name" value="C2 domain"/>
    <property type="match status" value="1"/>
</dbReference>
<dbReference type="InterPro" id="IPR051634">
    <property type="entry name" value="Extended_Synaptotagmin"/>
</dbReference>
<accession>A0A7R9BZT6</accession>
<evidence type="ECO:0000256" key="2">
    <source>
        <dbReference type="ARBA" id="ARBA00022989"/>
    </source>
</evidence>
<evidence type="ECO:0000313" key="4">
    <source>
        <dbReference type="EMBL" id="CAD7283375.1"/>
    </source>
</evidence>
<dbReference type="EMBL" id="OA887328">
    <property type="protein sequence ID" value="CAD7283375.1"/>
    <property type="molecule type" value="Genomic_DNA"/>
</dbReference>
<dbReference type="EMBL" id="CAJPEX010005291">
    <property type="protein sequence ID" value="CAG0923527.1"/>
    <property type="molecule type" value="Genomic_DNA"/>
</dbReference>
<evidence type="ECO:0000256" key="1">
    <source>
        <dbReference type="ARBA" id="ARBA00022692"/>
    </source>
</evidence>
<dbReference type="InterPro" id="IPR039010">
    <property type="entry name" value="Synaptotagmin_SMP"/>
</dbReference>
<keyword evidence="2" id="KW-1133">Transmembrane helix</keyword>
<gene>
    <name evidence="4" type="ORF">NMOB1V02_LOCUS10991</name>
</gene>
<dbReference type="Pfam" id="PF00168">
    <property type="entry name" value="C2"/>
    <property type="match status" value="1"/>
</dbReference>
<keyword evidence="2" id="KW-0472">Membrane</keyword>
<keyword evidence="1" id="KW-0812">Transmembrane</keyword>
<evidence type="ECO:0000259" key="3">
    <source>
        <dbReference type="PROSITE" id="PS50004"/>
    </source>
</evidence>